<feature type="compositionally biased region" description="Acidic residues" evidence="1">
    <location>
        <begin position="102"/>
        <end position="112"/>
    </location>
</feature>
<evidence type="ECO:0008006" key="4">
    <source>
        <dbReference type="Google" id="ProtNLM"/>
    </source>
</evidence>
<reference evidence="2 3" key="1">
    <citation type="submission" date="2024-04" db="EMBL/GenBank/DDBJ databases">
        <title>Phyllosticta paracitricarpa is synonymous to the EU quarantine fungus P. citricarpa based on phylogenomic analyses.</title>
        <authorList>
            <consortium name="Lawrence Berkeley National Laboratory"/>
            <person name="Van Ingen-Buijs V.A."/>
            <person name="Van Westerhoven A.C."/>
            <person name="Haridas S."/>
            <person name="Skiadas P."/>
            <person name="Martin F."/>
            <person name="Groenewald J.Z."/>
            <person name="Crous P.W."/>
            <person name="Seidl M.F."/>
        </authorList>
    </citation>
    <scope>NUCLEOTIDE SEQUENCE [LARGE SCALE GENOMIC DNA]</scope>
    <source>
        <strain evidence="2 3">CBS 122670</strain>
    </source>
</reference>
<dbReference type="EMBL" id="JBBPDW010000048">
    <property type="protein sequence ID" value="KAK7532779.1"/>
    <property type="molecule type" value="Genomic_DNA"/>
</dbReference>
<name>A0ABR1LC08_9PEZI</name>
<sequence length="256" mass="29288">MALPQDPEHDAELERRLQQIRDKVSRHCWARSSDDESLDPNLHKAMEKVKKRKAKWTAMRERNGERVTDVINFETLEVVEDYGYVRSLPESKWYDNMGIDGDSADEEDEDGGGESAAQRRLRNATRIQHRHNRAGAAATAKTKGHRRPWTAEDTALMLELKDQGLPYAAIAERLGRTDNTVAGRIKCIKERSAERQLYRIWTPEDNALLLTLRDDEELGFKTIAERLGRTKAQVVTQHKRLAVKEEKEGSGVETQT</sequence>
<keyword evidence="3" id="KW-1185">Reference proteome</keyword>
<gene>
    <name evidence="2" type="ORF">IWX46DRAFT_630395</name>
</gene>
<feature type="region of interest" description="Disordered" evidence="1">
    <location>
        <begin position="95"/>
        <end position="147"/>
    </location>
</feature>
<accession>A0ABR1LC08</accession>
<feature type="compositionally biased region" description="Basic residues" evidence="1">
    <location>
        <begin position="119"/>
        <end position="133"/>
    </location>
</feature>
<evidence type="ECO:0000256" key="1">
    <source>
        <dbReference type="SAM" id="MobiDB-lite"/>
    </source>
</evidence>
<evidence type="ECO:0000313" key="3">
    <source>
        <dbReference type="Proteomes" id="UP001365128"/>
    </source>
</evidence>
<comment type="caution">
    <text evidence="2">The sequence shown here is derived from an EMBL/GenBank/DDBJ whole genome shotgun (WGS) entry which is preliminary data.</text>
</comment>
<evidence type="ECO:0000313" key="2">
    <source>
        <dbReference type="EMBL" id="KAK7532779.1"/>
    </source>
</evidence>
<protein>
    <recommendedName>
        <fullName evidence="4">Myb-like domain-containing protein</fullName>
    </recommendedName>
</protein>
<proteinExistence type="predicted"/>
<dbReference type="Proteomes" id="UP001365128">
    <property type="component" value="Unassembled WGS sequence"/>
</dbReference>
<organism evidence="2 3">
    <name type="scientific">Phyllosticta citricarpa</name>
    <dbReference type="NCBI Taxonomy" id="55181"/>
    <lineage>
        <taxon>Eukaryota</taxon>
        <taxon>Fungi</taxon>
        <taxon>Dikarya</taxon>
        <taxon>Ascomycota</taxon>
        <taxon>Pezizomycotina</taxon>
        <taxon>Dothideomycetes</taxon>
        <taxon>Dothideomycetes incertae sedis</taxon>
        <taxon>Botryosphaeriales</taxon>
        <taxon>Phyllostictaceae</taxon>
        <taxon>Phyllosticta</taxon>
    </lineage>
</organism>